<name>A0A0J7XZD8_9SPHN</name>
<evidence type="ECO:0000256" key="3">
    <source>
        <dbReference type="PROSITE-ProRule" id="PRU00409"/>
    </source>
</evidence>
<evidence type="ECO:0000259" key="4">
    <source>
        <dbReference type="PROSITE" id="PS50975"/>
    </source>
</evidence>
<keyword evidence="3" id="KW-0067">ATP-binding</keyword>
<dbReference type="GO" id="GO:0046872">
    <property type="term" value="F:metal ion binding"/>
    <property type="evidence" value="ECO:0007669"/>
    <property type="project" value="InterPro"/>
</dbReference>
<organism evidence="5 6">
    <name type="scientific">Sphingobium cupriresistens LL01</name>
    <dbReference type="NCBI Taxonomy" id="1420583"/>
    <lineage>
        <taxon>Bacteria</taxon>
        <taxon>Pseudomonadati</taxon>
        <taxon>Pseudomonadota</taxon>
        <taxon>Alphaproteobacteria</taxon>
        <taxon>Sphingomonadales</taxon>
        <taxon>Sphingomonadaceae</taxon>
        <taxon>Sphingobium</taxon>
    </lineage>
</organism>
<dbReference type="SUPFAM" id="SSF56059">
    <property type="entry name" value="Glutathione synthetase ATP-binding domain-like"/>
    <property type="match status" value="1"/>
</dbReference>
<keyword evidence="2" id="KW-0436">Ligase</keyword>
<feature type="domain" description="ATP-grasp" evidence="4">
    <location>
        <begin position="122"/>
        <end position="325"/>
    </location>
</feature>
<comment type="caution">
    <text evidence="5">The sequence shown here is derived from an EMBL/GenBank/DDBJ whole genome shotgun (WGS) entry which is preliminary data.</text>
</comment>
<dbReference type="InterPro" id="IPR011761">
    <property type="entry name" value="ATP-grasp"/>
</dbReference>
<dbReference type="InterPro" id="IPR011095">
    <property type="entry name" value="Dala_Dala_lig_C"/>
</dbReference>
<dbReference type="PROSITE" id="PS50975">
    <property type="entry name" value="ATP_GRASP"/>
    <property type="match status" value="1"/>
</dbReference>
<accession>A0A0J7XZD8</accession>
<dbReference type="GO" id="GO:0005524">
    <property type="term" value="F:ATP binding"/>
    <property type="evidence" value="ECO:0007669"/>
    <property type="project" value="UniProtKB-UniRule"/>
</dbReference>
<keyword evidence="6" id="KW-1185">Reference proteome</keyword>
<dbReference type="PANTHER" id="PTHR23132:SF23">
    <property type="entry name" value="D-ALANINE--D-ALANINE LIGASE B"/>
    <property type="match status" value="1"/>
</dbReference>
<proteinExistence type="inferred from homology"/>
<dbReference type="PATRIC" id="fig|1420583.3.peg.358"/>
<dbReference type="InterPro" id="IPR013815">
    <property type="entry name" value="ATP_grasp_subdomain_1"/>
</dbReference>
<dbReference type="PANTHER" id="PTHR23132">
    <property type="entry name" value="D-ALANINE--D-ALANINE LIGASE"/>
    <property type="match status" value="1"/>
</dbReference>
<dbReference type="Gene3D" id="3.30.1490.20">
    <property type="entry name" value="ATP-grasp fold, A domain"/>
    <property type="match status" value="1"/>
</dbReference>
<dbReference type="Gene3D" id="3.30.470.20">
    <property type="entry name" value="ATP-grasp fold, B domain"/>
    <property type="match status" value="1"/>
</dbReference>
<dbReference type="EMBL" id="JACT01000001">
    <property type="protein sequence ID" value="KMS57016.1"/>
    <property type="molecule type" value="Genomic_DNA"/>
</dbReference>
<gene>
    <name evidence="5" type="ORF">V473_01805</name>
</gene>
<comment type="similarity">
    <text evidence="1">Belongs to the D-alanine--D-alanine ligase family.</text>
</comment>
<dbReference type="RefSeq" id="WP_066599822.1">
    <property type="nucleotide sequence ID" value="NZ_KQ130434.1"/>
</dbReference>
<dbReference type="AlphaFoldDB" id="A0A0J7XZD8"/>
<protein>
    <submittedName>
        <fullName evidence="5">Phosphoribosylglycinamide synthetase</fullName>
    </submittedName>
</protein>
<dbReference type="GO" id="GO:0008716">
    <property type="term" value="F:D-alanine-D-alanine ligase activity"/>
    <property type="evidence" value="ECO:0007669"/>
    <property type="project" value="InterPro"/>
</dbReference>
<evidence type="ECO:0000256" key="1">
    <source>
        <dbReference type="ARBA" id="ARBA00010871"/>
    </source>
</evidence>
<keyword evidence="3" id="KW-0547">Nucleotide-binding</keyword>
<sequence>MTATHPRQIRIPAADKARLHILFLAKHARAGGRPDAQDGNHAVYHHEMRTTLEAIGLHVDVADSYDALFDRPDADFVVTLLNRGGFQNSEMLAPLLLSRHAVPHLGASPIVRGLSDDKYLSKLIARARGVPTMNAQLFRRGGLFDAPAFQADRLVVKPNASSASWGVNMVDSWSEAHAHADSLFALGHDVLVEQWAPLLDVAVPVIGGSGGQPWILPPMLYVPADPHRERSYEEKRGLIDAGDDPLVLVEDMDLRDRLEAMTAALLPELWPFDYGRFEFRYDPASGQLLFMEVNLSCNLWSKKTIARSAASIGLDHGELVETIVGHSLARQGLLSDAIVRVAA</sequence>
<dbReference type="Proteomes" id="UP000052232">
    <property type="component" value="Unassembled WGS sequence"/>
</dbReference>
<evidence type="ECO:0000256" key="2">
    <source>
        <dbReference type="ARBA" id="ARBA00022598"/>
    </source>
</evidence>
<evidence type="ECO:0000313" key="6">
    <source>
        <dbReference type="Proteomes" id="UP000052232"/>
    </source>
</evidence>
<reference evidence="5 6" key="1">
    <citation type="journal article" date="2015" name="G3 (Bethesda)">
        <title>Insights into Ongoing Evolution of the Hexachlorocyclohexane Catabolic Pathway from Comparative Genomics of Ten Sphingomonadaceae Strains.</title>
        <authorList>
            <person name="Pearce S.L."/>
            <person name="Oakeshott J.G."/>
            <person name="Pandey G."/>
        </authorList>
    </citation>
    <scope>NUCLEOTIDE SEQUENCE [LARGE SCALE GENOMIC DNA]</scope>
    <source>
        <strain evidence="5 6">LL01</strain>
    </source>
</reference>
<dbReference type="Pfam" id="PF07478">
    <property type="entry name" value="Dala_Dala_lig_C"/>
    <property type="match status" value="1"/>
</dbReference>
<evidence type="ECO:0000313" key="5">
    <source>
        <dbReference type="EMBL" id="KMS57016.1"/>
    </source>
</evidence>
<dbReference type="STRING" id="1420583.V473_01805"/>